<accession>A0A7D7LEM0</accession>
<feature type="region of interest" description="Disordered" evidence="1">
    <location>
        <begin position="45"/>
        <end position="71"/>
    </location>
</feature>
<dbReference type="EMBL" id="CP054698">
    <property type="protein sequence ID" value="QMS89954.1"/>
    <property type="molecule type" value="Genomic_DNA"/>
</dbReference>
<feature type="signal peptide" evidence="2">
    <location>
        <begin position="1"/>
        <end position="24"/>
    </location>
</feature>
<keyword evidence="2" id="KW-0732">Signal</keyword>
<name>A0A7D7LEM0_9NOSO</name>
<protein>
    <submittedName>
        <fullName evidence="4">S-layer homology domain-containing protein</fullName>
    </submittedName>
</protein>
<sequence length="464" mass="50536">MLPCKRPAVFLIWAVLLTSLTACANSPVAKNLEQSLAADPKLQSNPAVFGESQTNQPQAQPNESTVQLPPDFPKDIPLYSNAKLEEVTPANGSENRVSTRWLSSDPSNFIASFYRSQFQTNNWQILQQPTDDAGGAFEARRNDLLLKVSIQPKSVTNATPNQPQTATELLIEYTPNSTATAQSTPTANPNETTNAVPQPVDPQFIGPTPPANLAAQPPSTANNQITPTATPESQEFNDLNKAPQEWRQYIQDLAALGVLSLEPKTTKSNSTTTTNQFEPSKIITHREYARWLIAANNTMHISNPAKQIRLASETTQPAFSDVSAKDPDFPAIQGLAEAGLIPSPLSGDSTVVLFRPDAPLTREQLLLWKLPLDTRQALPSANLDAVKQTWGFQDAARIDPKALRAVLADYQNGEQSNIRRVFGYTTLFQPKKPVTRAEAATALWYFGTQGEGVSAAEVLKLKGG</sequence>
<evidence type="ECO:0000256" key="2">
    <source>
        <dbReference type="SAM" id="SignalP"/>
    </source>
</evidence>
<feature type="domain" description="SLH" evidence="3">
    <location>
        <begin position="315"/>
        <end position="383"/>
    </location>
</feature>
<feature type="compositionally biased region" description="Polar residues" evidence="1">
    <location>
        <begin position="45"/>
        <end position="67"/>
    </location>
</feature>
<keyword evidence="5" id="KW-1185">Reference proteome</keyword>
<reference evidence="5" key="1">
    <citation type="submission" date="2020-06" db="EMBL/GenBank/DDBJ databases">
        <title>Nostoc edaphicum CCNP1411 genome.</title>
        <authorList>
            <person name="Fidor A."/>
            <person name="Grabski M."/>
            <person name="Gawor J."/>
            <person name="Gromadka R."/>
            <person name="Wegrzyn G."/>
            <person name="Mazur-Marzec H."/>
        </authorList>
    </citation>
    <scope>NUCLEOTIDE SEQUENCE [LARGE SCALE GENOMIC DNA]</scope>
    <source>
        <strain evidence="5">CCNP1411</strain>
    </source>
</reference>
<dbReference type="PANTHER" id="PTHR33740">
    <property type="entry name" value="GPI-ANCHORED ADHESIN-LIKE PROTEIN"/>
    <property type="match status" value="1"/>
</dbReference>
<dbReference type="Proteomes" id="UP000514713">
    <property type="component" value="Chromosome"/>
</dbReference>
<evidence type="ECO:0000313" key="4">
    <source>
        <dbReference type="EMBL" id="QMS89954.1"/>
    </source>
</evidence>
<evidence type="ECO:0000313" key="5">
    <source>
        <dbReference type="Proteomes" id="UP000514713"/>
    </source>
</evidence>
<dbReference type="RefSeq" id="WP_181927834.1">
    <property type="nucleotide sequence ID" value="NZ_CP054698.1"/>
</dbReference>
<dbReference type="InterPro" id="IPR001119">
    <property type="entry name" value="SLH_dom"/>
</dbReference>
<dbReference type="PROSITE" id="PS51257">
    <property type="entry name" value="PROKAR_LIPOPROTEIN"/>
    <property type="match status" value="1"/>
</dbReference>
<feature type="chain" id="PRO_5028852357" evidence="2">
    <location>
        <begin position="25"/>
        <end position="464"/>
    </location>
</feature>
<dbReference type="PANTHER" id="PTHR33740:SF3">
    <property type="entry name" value="GPI-ANCHORED ADHESIN-LIKE PROTEIN"/>
    <property type="match status" value="1"/>
</dbReference>
<evidence type="ECO:0000256" key="1">
    <source>
        <dbReference type="SAM" id="MobiDB-lite"/>
    </source>
</evidence>
<dbReference type="PROSITE" id="PS51272">
    <property type="entry name" value="SLH"/>
    <property type="match status" value="2"/>
</dbReference>
<dbReference type="KEGG" id="ned:HUN01_21050"/>
<dbReference type="AlphaFoldDB" id="A0A7D7LEM0"/>
<evidence type="ECO:0000259" key="3">
    <source>
        <dbReference type="PROSITE" id="PS51272"/>
    </source>
</evidence>
<dbReference type="Pfam" id="PF00395">
    <property type="entry name" value="SLH"/>
    <property type="match status" value="2"/>
</dbReference>
<organism evidence="4 5">
    <name type="scientific">Nostoc edaphicum CCNP1411</name>
    <dbReference type="NCBI Taxonomy" id="1472755"/>
    <lineage>
        <taxon>Bacteria</taxon>
        <taxon>Bacillati</taxon>
        <taxon>Cyanobacteriota</taxon>
        <taxon>Cyanophyceae</taxon>
        <taxon>Nostocales</taxon>
        <taxon>Nostocaceae</taxon>
        <taxon>Nostoc</taxon>
    </lineage>
</organism>
<proteinExistence type="predicted"/>
<gene>
    <name evidence="4" type="ORF">HUN01_21050</name>
</gene>
<feature type="domain" description="SLH" evidence="3">
    <location>
        <begin position="233"/>
        <end position="306"/>
    </location>
</feature>